<reference evidence="1" key="1">
    <citation type="submission" date="2018-02" db="EMBL/GenBank/DDBJ databases">
        <title>Rhizophora mucronata_Transcriptome.</title>
        <authorList>
            <person name="Meera S.P."/>
            <person name="Sreeshan A."/>
            <person name="Augustine A."/>
        </authorList>
    </citation>
    <scope>NUCLEOTIDE SEQUENCE</scope>
    <source>
        <tissue evidence="1">Leaf</tissue>
    </source>
</reference>
<dbReference type="AlphaFoldDB" id="A0A2P2IJE2"/>
<organism evidence="1">
    <name type="scientific">Rhizophora mucronata</name>
    <name type="common">Asiatic mangrove</name>
    <dbReference type="NCBI Taxonomy" id="61149"/>
    <lineage>
        <taxon>Eukaryota</taxon>
        <taxon>Viridiplantae</taxon>
        <taxon>Streptophyta</taxon>
        <taxon>Embryophyta</taxon>
        <taxon>Tracheophyta</taxon>
        <taxon>Spermatophyta</taxon>
        <taxon>Magnoliopsida</taxon>
        <taxon>eudicotyledons</taxon>
        <taxon>Gunneridae</taxon>
        <taxon>Pentapetalae</taxon>
        <taxon>rosids</taxon>
        <taxon>fabids</taxon>
        <taxon>Malpighiales</taxon>
        <taxon>Rhizophoraceae</taxon>
        <taxon>Rhizophora</taxon>
    </lineage>
</organism>
<accession>A0A2P2IJE2</accession>
<evidence type="ECO:0000313" key="1">
    <source>
        <dbReference type="EMBL" id="MBW81329.1"/>
    </source>
</evidence>
<proteinExistence type="predicted"/>
<protein>
    <submittedName>
        <fullName evidence="1">Uncharacterized protein</fullName>
    </submittedName>
</protein>
<dbReference type="EMBL" id="GGEC01000846">
    <property type="protein sequence ID" value="MBW81329.1"/>
    <property type="molecule type" value="Transcribed_RNA"/>
</dbReference>
<name>A0A2P2IJE2_RHIMU</name>
<sequence length="41" mass="4690">MSLIEWYPQSHGGKTTEQASAFCSTYYGLVNFRECYVVHDA</sequence>